<dbReference type="EMBL" id="CP002994">
    <property type="protein sequence ID" value="AEM85913.1"/>
    <property type="molecule type" value="Genomic_DNA"/>
</dbReference>
<evidence type="ECO:0000313" key="2">
    <source>
        <dbReference type="Proteomes" id="UP000008703"/>
    </source>
</evidence>
<evidence type="ECO:0000313" key="1">
    <source>
        <dbReference type="EMBL" id="AEM85913.1"/>
    </source>
</evidence>
<evidence type="ECO:0008006" key="3">
    <source>
        <dbReference type="Google" id="ProtNLM"/>
    </source>
</evidence>
<protein>
    <recommendedName>
        <fullName evidence="3">Integrase catalytic domain-containing protein</fullName>
    </recommendedName>
</protein>
<keyword evidence="2" id="KW-1185">Reference proteome</keyword>
<proteinExistence type="predicted"/>
<dbReference type="Proteomes" id="UP000008703">
    <property type="component" value="Chromosome"/>
</dbReference>
<gene>
    <name evidence="1" type="ORF">Strvi_6496</name>
</gene>
<sequence length="109" mass="12472">MQLGRNLLMDLEDTGSRAQFLIRDRESKFTAAFDTLMTDAGLKVVTTGIRMPRMNSLTERWIQSCRRELLDRTLIWSQNLKGVNIPIRLLSWVFPADGKAAEVAWCGTR</sequence>
<dbReference type="HOGENOM" id="CLU_2182592_0_0_11"/>
<dbReference type="AlphaFoldDB" id="G2NVM9"/>
<name>G2NVM9_STRV4</name>
<dbReference type="eggNOG" id="COG2801">
    <property type="taxonomic scope" value="Bacteria"/>
</dbReference>
<reference evidence="1" key="1">
    <citation type="submission" date="2011-08" db="EMBL/GenBank/DDBJ databases">
        <title>Complete sequence of chromosome of Streptomyces violaceusniger Tu 4113.</title>
        <authorList>
            <consortium name="US DOE Joint Genome Institute"/>
            <person name="Lucas S."/>
            <person name="Han J."/>
            <person name="Lapidus A."/>
            <person name="Cheng J.-F."/>
            <person name="Goodwin L."/>
            <person name="Pitluck S."/>
            <person name="Peters L."/>
            <person name="Ivanova N."/>
            <person name="Daligault H."/>
            <person name="Detter J.C."/>
            <person name="Han C."/>
            <person name="Tapia R."/>
            <person name="Land M."/>
            <person name="Hauser L."/>
            <person name="Kyrpides N."/>
            <person name="Ivanova N."/>
            <person name="Pagani I."/>
            <person name="Hagen A."/>
            <person name="Katz L."/>
            <person name="Fiedler H.-P."/>
            <person name="Keasling J."/>
            <person name="Fortman J."/>
            <person name="Woyke T."/>
        </authorList>
    </citation>
    <scope>NUCLEOTIDE SEQUENCE [LARGE SCALE GENOMIC DNA]</scope>
    <source>
        <strain evidence="1">Tu 4113</strain>
    </source>
</reference>
<accession>G2NVM9</accession>
<organism evidence="1 2">
    <name type="scientific">Streptomyces violaceusniger (strain Tu 4113)</name>
    <dbReference type="NCBI Taxonomy" id="653045"/>
    <lineage>
        <taxon>Bacteria</taxon>
        <taxon>Bacillati</taxon>
        <taxon>Actinomycetota</taxon>
        <taxon>Actinomycetes</taxon>
        <taxon>Kitasatosporales</taxon>
        <taxon>Streptomycetaceae</taxon>
        <taxon>Streptomyces</taxon>
        <taxon>Streptomyces violaceusniger group</taxon>
    </lineage>
</organism>
<dbReference type="KEGG" id="svl:Strvi_6496"/>